<keyword evidence="1" id="KW-0812">Transmembrane</keyword>
<dbReference type="AlphaFoldDB" id="A0A7D5EA61"/>
<evidence type="ECO:0000259" key="2">
    <source>
        <dbReference type="Pfam" id="PF07790"/>
    </source>
</evidence>
<dbReference type="OrthoDB" id="142067at2157"/>
<dbReference type="KEGG" id="mzi:HWN40_12560"/>
<dbReference type="GeneID" id="55822521"/>
<evidence type="ECO:0000256" key="1">
    <source>
        <dbReference type="SAM" id="Phobius"/>
    </source>
</evidence>
<reference evidence="3 4" key="1">
    <citation type="submission" date="2020-06" db="EMBL/GenBank/DDBJ databases">
        <title>Methanolobus halotolerans sp. nov., isolated from a saline lake Tus in Siberia.</title>
        <authorList>
            <person name="Shen Y."/>
            <person name="Chen S.-C."/>
            <person name="Lai M.-C."/>
            <person name="Huang H.-H."/>
            <person name="Chiu H.-H."/>
            <person name="Tang S.-L."/>
            <person name="Rogozin D.Y."/>
            <person name="Degermendzhy A.G."/>
        </authorList>
    </citation>
    <scope>NUCLEOTIDE SEQUENCE [LARGE SCALE GENOMIC DNA]</scope>
    <source>
        <strain evidence="3 4">DSM 21339</strain>
    </source>
</reference>
<accession>A0A7D5EA61</accession>
<organism evidence="3 4">
    <name type="scientific">Methanolobus zinderi</name>
    <dbReference type="NCBI Taxonomy" id="536044"/>
    <lineage>
        <taxon>Archaea</taxon>
        <taxon>Methanobacteriati</taxon>
        <taxon>Methanobacteriota</taxon>
        <taxon>Stenosarchaea group</taxon>
        <taxon>Methanomicrobia</taxon>
        <taxon>Methanosarcinales</taxon>
        <taxon>Methanosarcinaceae</taxon>
        <taxon>Methanolobus</taxon>
    </lineage>
</organism>
<feature type="transmembrane region" description="Helical" evidence="1">
    <location>
        <begin position="20"/>
        <end position="41"/>
    </location>
</feature>
<sequence length="216" mass="23114">MQKRFSPIFVFADSGISPVIGVILMLLLTILLAGITVTSVYGDGFSDSLSKAPMAVIEVESVEGGVPMPNHYGYDQNYVILIHKGGDSLQTASTKITIGGEGNAYIGIVGNGNQPMDGEVLITYDDLTTDRKNPPYASHNPDILDGIWSAGEKLVLNGRDSVIGNGPTSVHVVLNGMTNTSDNYGLRENSIITIKIFDSKSDKIIAEFEHEVTPAQ</sequence>
<name>A0A7D5EA61_9EURY</name>
<dbReference type="EMBL" id="CP058215">
    <property type="protein sequence ID" value="QLC50997.1"/>
    <property type="molecule type" value="Genomic_DNA"/>
</dbReference>
<dbReference type="InterPro" id="IPR012859">
    <property type="entry name" value="Pilin_N_archaeal"/>
</dbReference>
<keyword evidence="4" id="KW-1185">Reference proteome</keyword>
<keyword evidence="1" id="KW-1133">Transmembrane helix</keyword>
<protein>
    <submittedName>
        <fullName evidence="3">Type IV pilin N-terminal domain-containing protein</fullName>
    </submittedName>
</protein>
<keyword evidence="1" id="KW-0472">Membrane</keyword>
<dbReference type="Proteomes" id="UP000509594">
    <property type="component" value="Chromosome"/>
</dbReference>
<dbReference type="NCBIfam" id="TIGR02537">
    <property type="entry name" value="arch_flag_Nterm"/>
    <property type="match status" value="1"/>
</dbReference>
<feature type="domain" description="Archaeal Type IV pilin N-terminal" evidence="2">
    <location>
        <begin position="14"/>
        <end position="101"/>
    </location>
</feature>
<dbReference type="Pfam" id="PF07790">
    <property type="entry name" value="Pilin_N"/>
    <property type="match status" value="1"/>
</dbReference>
<evidence type="ECO:0000313" key="3">
    <source>
        <dbReference type="EMBL" id="QLC50997.1"/>
    </source>
</evidence>
<gene>
    <name evidence="3" type="ORF">HWN40_12560</name>
</gene>
<dbReference type="InterPro" id="IPR013373">
    <property type="entry name" value="Flagellin/pilin_N_arc"/>
</dbReference>
<dbReference type="RefSeq" id="WP_176966052.1">
    <property type="nucleotide sequence ID" value="NZ_CP058215.1"/>
</dbReference>
<evidence type="ECO:0000313" key="4">
    <source>
        <dbReference type="Proteomes" id="UP000509594"/>
    </source>
</evidence>
<proteinExistence type="predicted"/>